<dbReference type="PANTHER" id="PTHR42983">
    <property type="entry name" value="DINITROGENASE IRON-MOLYBDENUM COFACTOR PROTEIN-RELATED"/>
    <property type="match status" value="1"/>
</dbReference>
<dbReference type="InterPro" id="IPR036105">
    <property type="entry name" value="DiNase_FeMo-co_biosyn_sf"/>
</dbReference>
<comment type="caution">
    <text evidence="3">The sequence shown here is derived from an EMBL/GenBank/DDBJ whole genome shotgun (WGS) entry which is preliminary data.</text>
</comment>
<feature type="compositionally biased region" description="Gly residues" evidence="1">
    <location>
        <begin position="116"/>
        <end position="173"/>
    </location>
</feature>
<dbReference type="OrthoDB" id="9807451at2"/>
<evidence type="ECO:0000259" key="2">
    <source>
        <dbReference type="Pfam" id="PF02579"/>
    </source>
</evidence>
<evidence type="ECO:0000313" key="4">
    <source>
        <dbReference type="Proteomes" id="UP000014216"/>
    </source>
</evidence>
<organism evidence="3 4">
    <name type="scientific">Desulfotignum phosphitoxidans DSM 13687</name>
    <dbReference type="NCBI Taxonomy" id="1286635"/>
    <lineage>
        <taxon>Bacteria</taxon>
        <taxon>Pseudomonadati</taxon>
        <taxon>Thermodesulfobacteriota</taxon>
        <taxon>Desulfobacteria</taxon>
        <taxon>Desulfobacterales</taxon>
        <taxon>Desulfobacteraceae</taxon>
        <taxon>Desulfotignum</taxon>
    </lineage>
</organism>
<keyword evidence="4" id="KW-1185">Reference proteome</keyword>
<dbReference type="RefSeq" id="WP_006968561.1">
    <property type="nucleotide sequence ID" value="NZ_APJX01000015.1"/>
</dbReference>
<dbReference type="AlphaFoldDB" id="S0G198"/>
<protein>
    <submittedName>
        <fullName evidence="3">Dinitrogenase iron-molybdenum cofactor biosynthesis protein</fullName>
    </submittedName>
</protein>
<accession>S0G198</accession>
<proteinExistence type="predicted"/>
<dbReference type="Pfam" id="PF02579">
    <property type="entry name" value="Nitro_FeMo-Co"/>
    <property type="match status" value="1"/>
</dbReference>
<dbReference type="InterPro" id="IPR003731">
    <property type="entry name" value="Di-Nase_FeMo-co_biosynth"/>
</dbReference>
<dbReference type="InterPro" id="IPR033913">
    <property type="entry name" value="MTH1175_dom"/>
</dbReference>
<feature type="region of interest" description="Disordered" evidence="1">
    <location>
        <begin position="103"/>
        <end position="173"/>
    </location>
</feature>
<dbReference type="Proteomes" id="UP000014216">
    <property type="component" value="Unassembled WGS sequence"/>
</dbReference>
<evidence type="ECO:0000313" key="3">
    <source>
        <dbReference type="EMBL" id="EMS77486.1"/>
    </source>
</evidence>
<gene>
    <name evidence="3" type="ORF">Dpo_15c00620</name>
</gene>
<evidence type="ECO:0000256" key="1">
    <source>
        <dbReference type="SAM" id="MobiDB-lite"/>
    </source>
</evidence>
<sequence length="173" mass="16801">MKIAVSASGQDLDAQIDQRFGRCDYFLIIDTDTMETQGFPNDHNSQTSGAGVQAAGFVIDKGAAAVLTGSCGPKAMDVFNAQNIPVYTGHAGNVRQAVEAFKKAPSGTSGAPATGQGQGTPGSGRGMGGGGRGMGGGGRGRGVAGGGRGMGGGGGQGMGGGRGMGGGCGRKNC</sequence>
<dbReference type="PANTHER" id="PTHR42983:SF1">
    <property type="entry name" value="IRON-MOLYBDENUM PROTEIN"/>
    <property type="match status" value="1"/>
</dbReference>
<dbReference type="SUPFAM" id="SSF53146">
    <property type="entry name" value="Nitrogenase accessory factor-like"/>
    <property type="match status" value="1"/>
</dbReference>
<reference evidence="3 4" key="1">
    <citation type="journal article" date="2013" name="Genome Announc.">
        <title>Draft Genome Sequence of Desulfotignum phosphitoxidans DSM 13687 Strain FiPS-3.</title>
        <authorList>
            <person name="Poehlein A."/>
            <person name="Daniel R."/>
            <person name="Simeonova D.D."/>
        </authorList>
    </citation>
    <scope>NUCLEOTIDE SEQUENCE [LARGE SCALE GENOMIC DNA]</scope>
    <source>
        <strain evidence="3 4">DSM 13687</strain>
    </source>
</reference>
<name>S0G198_9BACT</name>
<dbReference type="CDD" id="cd00851">
    <property type="entry name" value="MTH1175"/>
    <property type="match status" value="1"/>
</dbReference>
<dbReference type="EMBL" id="APJX01000015">
    <property type="protein sequence ID" value="EMS77486.1"/>
    <property type="molecule type" value="Genomic_DNA"/>
</dbReference>
<feature type="domain" description="Dinitrogenase iron-molybdenum cofactor biosynthesis" evidence="2">
    <location>
        <begin position="13"/>
        <end position="103"/>
    </location>
</feature>
<dbReference type="Gene3D" id="3.30.420.130">
    <property type="entry name" value="Dinitrogenase iron-molybdenum cofactor biosynthesis domain"/>
    <property type="match status" value="1"/>
</dbReference>
<feature type="compositionally biased region" description="Low complexity" evidence="1">
    <location>
        <begin position="106"/>
        <end position="115"/>
    </location>
</feature>